<dbReference type="InterPro" id="IPR011990">
    <property type="entry name" value="TPR-like_helical_dom_sf"/>
</dbReference>
<keyword evidence="11" id="KW-1185">Reference proteome</keyword>
<evidence type="ECO:0000256" key="8">
    <source>
        <dbReference type="SAM" id="MobiDB-lite"/>
    </source>
</evidence>
<dbReference type="Pfam" id="PF00018">
    <property type="entry name" value="SH3_1"/>
    <property type="match status" value="1"/>
</dbReference>
<dbReference type="GO" id="GO:0042554">
    <property type="term" value="P:superoxide anion generation"/>
    <property type="evidence" value="ECO:0007669"/>
    <property type="project" value="TreeGrafter"/>
</dbReference>
<dbReference type="SMART" id="SM00028">
    <property type="entry name" value="TPR"/>
    <property type="match status" value="3"/>
</dbReference>
<comment type="subcellular location">
    <subcellularLocation>
        <location evidence="1">Cytoplasm</location>
    </subcellularLocation>
</comment>
<dbReference type="InterPro" id="IPR051864">
    <property type="entry name" value="NCF2_NOXA1"/>
</dbReference>
<evidence type="ECO:0000256" key="4">
    <source>
        <dbReference type="ARBA" id="ARBA00022490"/>
    </source>
</evidence>
<organism evidence="10 11">
    <name type="scientific">Geodia barretti</name>
    <name type="common">Barrett's horny sponge</name>
    <dbReference type="NCBI Taxonomy" id="519541"/>
    <lineage>
        <taxon>Eukaryota</taxon>
        <taxon>Metazoa</taxon>
        <taxon>Porifera</taxon>
        <taxon>Demospongiae</taxon>
        <taxon>Heteroscleromorpha</taxon>
        <taxon>Tetractinellida</taxon>
        <taxon>Astrophorina</taxon>
        <taxon>Geodiidae</taxon>
        <taxon>Geodia</taxon>
    </lineage>
</organism>
<sequence length="526" mass="58763">MSLKEMVVLWQAGVENAEAGRFEEAVDNFTEIPEPSARIFFNIASAFLRQGNLEDAERNLDLCVKRDPHMALGYFQRGCLCLQKQRFVDALKDFELALTHLRGNLLIDYKQLGLQYKLYSCEVLYNKAYAELQLGRRQQCDELLENGRETASGVSESRHRIITSAIESLKTGKTFLPYRLPKSCMWFLPPRNKTDVIKPVKFLKPAKVVSSIVDQDDFTGFVGAQNKRSRSPSPNRLSPPRSRSRAPKPSFPPPPASAGLKIEAREASLQQQNKAQPFILPRRESSSLLQVSQSFSTPTKSRVPIAPKNRPPKPQTPPPPTMMNGGGPRSLPRRNSPPYMNGRKAPTRDAKSSGMAPRANQISPSASPARSPTPTSPETTITIKVHYTSTRAVRVLYSIQFNQLSKIICSKFGAQDGTLTLWYKPASGELEQITSDAVLRTAIADLEDGFRLTLWAYEKSEAQATVIKEVMAVADYTAQYEDELTFRAGDKIKITLESESDARSQPPPPPRPVLMRTPRIIVTMMQ</sequence>
<dbReference type="Gene3D" id="1.25.40.10">
    <property type="entry name" value="Tetratricopeptide repeat domain"/>
    <property type="match status" value="1"/>
</dbReference>
<dbReference type="AlphaFoldDB" id="A0AA35S6H5"/>
<feature type="repeat" description="TPR" evidence="7">
    <location>
        <begin position="37"/>
        <end position="70"/>
    </location>
</feature>
<feature type="compositionally biased region" description="Pro residues" evidence="8">
    <location>
        <begin position="312"/>
        <end position="321"/>
    </location>
</feature>
<dbReference type="SUPFAM" id="SSF48452">
    <property type="entry name" value="TPR-like"/>
    <property type="match status" value="1"/>
</dbReference>
<dbReference type="PANTHER" id="PTHR15175">
    <property type="entry name" value="NEUTROPHIL CYTOSOLIC FACTOR 2, NEUTROPHIL NADPH OXIDASE FACTOR 2"/>
    <property type="match status" value="1"/>
</dbReference>
<keyword evidence="4" id="KW-0963">Cytoplasm</keyword>
<evidence type="ECO:0000256" key="3">
    <source>
        <dbReference type="ARBA" id="ARBA00022443"/>
    </source>
</evidence>
<comment type="similarity">
    <text evidence="2">Belongs to the NCF2/NOXA1 family.</text>
</comment>
<reference evidence="10" key="1">
    <citation type="submission" date="2023-03" db="EMBL/GenBank/DDBJ databases">
        <authorList>
            <person name="Steffen K."/>
            <person name="Cardenas P."/>
        </authorList>
    </citation>
    <scope>NUCLEOTIDE SEQUENCE</scope>
</reference>
<dbReference type="Gene3D" id="2.30.30.40">
    <property type="entry name" value="SH3 Domains"/>
    <property type="match status" value="1"/>
</dbReference>
<comment type="caution">
    <text evidence="10">The sequence shown here is derived from an EMBL/GenBank/DDBJ whole genome shotgun (WGS) entry which is preliminary data.</text>
</comment>
<dbReference type="EMBL" id="CASHTH010001979">
    <property type="protein sequence ID" value="CAI8022821.1"/>
    <property type="molecule type" value="Genomic_DNA"/>
</dbReference>
<dbReference type="PROSITE" id="PS50005">
    <property type="entry name" value="TPR"/>
    <property type="match status" value="1"/>
</dbReference>
<evidence type="ECO:0000259" key="9">
    <source>
        <dbReference type="Pfam" id="PF00018"/>
    </source>
</evidence>
<keyword evidence="3" id="KW-0728">SH3 domain</keyword>
<dbReference type="Pfam" id="PF13181">
    <property type="entry name" value="TPR_8"/>
    <property type="match status" value="1"/>
</dbReference>
<feature type="compositionally biased region" description="Low complexity" evidence="8">
    <location>
        <begin position="231"/>
        <end position="241"/>
    </location>
</feature>
<feature type="compositionally biased region" description="Low complexity" evidence="8">
    <location>
        <begin position="362"/>
        <end position="378"/>
    </location>
</feature>
<dbReference type="CDD" id="cd05992">
    <property type="entry name" value="PB1"/>
    <property type="match status" value="1"/>
</dbReference>
<evidence type="ECO:0000256" key="1">
    <source>
        <dbReference type="ARBA" id="ARBA00004496"/>
    </source>
</evidence>
<evidence type="ECO:0000256" key="6">
    <source>
        <dbReference type="ARBA" id="ARBA00022803"/>
    </source>
</evidence>
<gene>
    <name evidence="10" type="ORF">GBAR_LOCUS13361</name>
</gene>
<evidence type="ECO:0000256" key="2">
    <source>
        <dbReference type="ARBA" id="ARBA00008051"/>
    </source>
</evidence>
<dbReference type="FunFam" id="1.25.40.10:FF:000017">
    <property type="entry name" value="NADPH oxidase regulator NoxR"/>
    <property type="match status" value="1"/>
</dbReference>
<evidence type="ECO:0000313" key="10">
    <source>
        <dbReference type="EMBL" id="CAI8022821.1"/>
    </source>
</evidence>
<dbReference type="InterPro" id="IPR001452">
    <property type="entry name" value="SH3_domain"/>
</dbReference>
<dbReference type="PANTHER" id="PTHR15175:SF0">
    <property type="entry name" value="SH3 DOMAIN-CONTAINING PROTEIN C23A1.17"/>
    <property type="match status" value="1"/>
</dbReference>
<dbReference type="SUPFAM" id="SSF54277">
    <property type="entry name" value="CAD &amp; PB1 domains"/>
    <property type="match status" value="1"/>
</dbReference>
<evidence type="ECO:0000256" key="5">
    <source>
        <dbReference type="ARBA" id="ARBA00022737"/>
    </source>
</evidence>
<evidence type="ECO:0000313" key="11">
    <source>
        <dbReference type="Proteomes" id="UP001174909"/>
    </source>
</evidence>
<protein>
    <submittedName>
        <fullName evidence="10">Neutrophil cytosol factor 2</fullName>
    </submittedName>
</protein>
<feature type="region of interest" description="Disordered" evidence="8">
    <location>
        <begin position="497"/>
        <end position="516"/>
    </location>
</feature>
<accession>A0AA35S6H5</accession>
<proteinExistence type="inferred from homology"/>
<dbReference type="Gene3D" id="3.10.20.90">
    <property type="entry name" value="Phosphatidylinositol 3-kinase Catalytic Subunit, Chain A, domain 1"/>
    <property type="match status" value="1"/>
</dbReference>
<dbReference type="Proteomes" id="UP001174909">
    <property type="component" value="Unassembled WGS sequence"/>
</dbReference>
<dbReference type="GO" id="GO:0016176">
    <property type="term" value="F:superoxide-generating NADPH oxidase activator activity"/>
    <property type="evidence" value="ECO:0007669"/>
    <property type="project" value="TreeGrafter"/>
</dbReference>
<feature type="domain" description="SH3" evidence="9">
    <location>
        <begin position="472"/>
        <end position="499"/>
    </location>
</feature>
<dbReference type="InterPro" id="IPR019734">
    <property type="entry name" value="TPR_rpt"/>
</dbReference>
<keyword evidence="5" id="KW-0677">Repeat</keyword>
<dbReference type="SUPFAM" id="SSF50044">
    <property type="entry name" value="SH3-domain"/>
    <property type="match status" value="1"/>
</dbReference>
<evidence type="ECO:0000256" key="7">
    <source>
        <dbReference type="PROSITE-ProRule" id="PRU00339"/>
    </source>
</evidence>
<feature type="region of interest" description="Disordered" evidence="8">
    <location>
        <begin position="289"/>
        <end position="378"/>
    </location>
</feature>
<dbReference type="InterPro" id="IPR036028">
    <property type="entry name" value="SH3-like_dom_sf"/>
</dbReference>
<dbReference type="CDD" id="cd00174">
    <property type="entry name" value="SH3"/>
    <property type="match status" value="1"/>
</dbReference>
<dbReference type="GO" id="GO:0005737">
    <property type="term" value="C:cytoplasm"/>
    <property type="evidence" value="ECO:0007669"/>
    <property type="project" value="UniProtKB-SubCell"/>
</dbReference>
<keyword evidence="6 7" id="KW-0802">TPR repeat</keyword>
<feature type="region of interest" description="Disordered" evidence="8">
    <location>
        <begin position="223"/>
        <end position="258"/>
    </location>
</feature>
<name>A0AA35S6H5_GEOBA</name>